<comment type="caution">
    <text evidence="3">The sequence shown here is derived from an EMBL/GenBank/DDBJ whole genome shotgun (WGS) entry which is preliminary data.</text>
</comment>
<keyword evidence="4" id="KW-1185">Reference proteome</keyword>
<dbReference type="Pfam" id="PF07508">
    <property type="entry name" value="Recombinase"/>
    <property type="match status" value="1"/>
</dbReference>
<evidence type="ECO:0000313" key="4">
    <source>
        <dbReference type="Proteomes" id="UP000319949"/>
    </source>
</evidence>
<dbReference type="InterPro" id="IPR011109">
    <property type="entry name" value="DNA_bind_recombinase_dom"/>
</dbReference>
<protein>
    <submittedName>
        <fullName evidence="3">DNA invertase Pin-like site-specific DNA recombinase</fullName>
    </submittedName>
</protein>
<dbReference type="STRING" id="1803665.GCA_001641335_02408"/>
<dbReference type="FunFam" id="3.40.50.1390:FF:000008">
    <property type="entry name" value="DNA recombinase"/>
    <property type="match status" value="1"/>
</dbReference>
<evidence type="ECO:0000259" key="2">
    <source>
        <dbReference type="SMART" id="SM00857"/>
    </source>
</evidence>
<dbReference type="GO" id="GO:0003677">
    <property type="term" value="F:DNA binding"/>
    <property type="evidence" value="ECO:0007669"/>
    <property type="project" value="InterPro"/>
</dbReference>
<feature type="region of interest" description="Disordered" evidence="1">
    <location>
        <begin position="537"/>
        <end position="576"/>
    </location>
</feature>
<feature type="domain" description="Resolvase/invertase-type recombinase catalytic" evidence="2">
    <location>
        <begin position="21"/>
        <end position="172"/>
    </location>
</feature>
<proteinExistence type="predicted"/>
<dbReference type="AlphaFoldDB" id="A0A560E2N3"/>
<dbReference type="SMART" id="SM00857">
    <property type="entry name" value="Resolvase"/>
    <property type="match status" value="1"/>
</dbReference>
<dbReference type="RefSeq" id="WP_145658384.1">
    <property type="nucleotide sequence ID" value="NZ_LVEM01000001.1"/>
</dbReference>
<dbReference type="PANTHER" id="PTHR30461">
    <property type="entry name" value="DNA-INVERTASE FROM LAMBDOID PROPHAGE"/>
    <property type="match status" value="1"/>
</dbReference>
<gene>
    <name evidence="3" type="ORF">FBZ96_102114</name>
</gene>
<dbReference type="SUPFAM" id="SSF53041">
    <property type="entry name" value="Resolvase-like"/>
    <property type="match status" value="1"/>
</dbReference>
<feature type="compositionally biased region" description="Basic residues" evidence="1">
    <location>
        <begin position="557"/>
        <end position="576"/>
    </location>
</feature>
<dbReference type="Proteomes" id="UP000319949">
    <property type="component" value="Unassembled WGS sequence"/>
</dbReference>
<dbReference type="Pfam" id="PF00239">
    <property type="entry name" value="Resolvase"/>
    <property type="match status" value="1"/>
</dbReference>
<dbReference type="Gene3D" id="3.90.1750.20">
    <property type="entry name" value="Putative Large Serine Recombinase, Chain B, Domain 2"/>
    <property type="match status" value="1"/>
</dbReference>
<reference evidence="3 4" key="1">
    <citation type="submission" date="2019-06" db="EMBL/GenBank/DDBJ databases">
        <title>Genomic Encyclopedia of Type Strains, Phase IV (KMG-V): Genome sequencing to study the core and pangenomes of soil and plant-associated prokaryotes.</title>
        <authorList>
            <person name="Whitman W."/>
        </authorList>
    </citation>
    <scope>NUCLEOTIDE SEQUENCE [LARGE SCALE GENOMIC DNA]</scope>
    <source>
        <strain evidence="3 4">BR 510</strain>
    </source>
</reference>
<dbReference type="EMBL" id="VITK01000002">
    <property type="protein sequence ID" value="TWB03642.1"/>
    <property type="molecule type" value="Genomic_DNA"/>
</dbReference>
<dbReference type="InterPro" id="IPR006119">
    <property type="entry name" value="Resolv_N"/>
</dbReference>
<dbReference type="CDD" id="cd00338">
    <property type="entry name" value="Ser_Recombinase"/>
    <property type="match status" value="1"/>
</dbReference>
<name>A0A560E2N3_9BRAD</name>
<organism evidence="3 4">
    <name type="scientific">Bradyrhizobium stylosanthis</name>
    <dbReference type="NCBI Taxonomy" id="1803665"/>
    <lineage>
        <taxon>Bacteria</taxon>
        <taxon>Pseudomonadati</taxon>
        <taxon>Pseudomonadota</taxon>
        <taxon>Alphaproteobacteria</taxon>
        <taxon>Hyphomicrobiales</taxon>
        <taxon>Nitrobacteraceae</taxon>
        <taxon>Bradyrhizobium</taxon>
    </lineage>
</organism>
<sequence>MTNALVVHGSQLPKAVLGLRAAQYVRMSTDAQKYSIENQSAAIAAYAARRRIEIVRTYSDSGKSGLRITGREGLQDLIRDVQLGRANFGCVLVYDITRWGRFQDVDESAYYEFICKRAGIQIHYCADDFENDGSLASIVLKNIKRVAAADYSKQLSKKVFLGQCHVVTLGYWRGGPAGYGLRRMLLSENERPKGVLEFGERKNLKSEHTILVPGPASERKVIRRIFNDFVVERKTRTQIAVELNAAGIRNARGKLWTSLTISNTLQNEAYIGHLVYNRRSQKLGEKQVINPSEMWVRRNNAFQRVIEPKLFARAQRRLKEVEYGRVIADQEMLDRLSRVLRKKGHLSLKLMMTTKGIPHYKTYAQRFGSLAEVFRRVGFEPKARYCFKETAARTNRIISSVARDIIAELERRHRSITFLEELRLLTVSSIVTVSVTLARAVSDGNSYPGPNPRWEMQRLKYRKSDLVLIVRLNPADAGIKDYFLLPTVSLRATRDGRTRISNRVFGEFRCETFAILISALRQRLEGWASQASRKREAAELIDRPANPRRAAIATSGHPKKRRKLSRPKARTGRARH</sequence>
<dbReference type="OrthoDB" id="7735915at2"/>
<dbReference type="InterPro" id="IPR036162">
    <property type="entry name" value="Resolvase-like_N_sf"/>
</dbReference>
<dbReference type="InterPro" id="IPR050639">
    <property type="entry name" value="SSR_resolvase"/>
</dbReference>
<dbReference type="InterPro" id="IPR038109">
    <property type="entry name" value="DNA_bind_recomb_sf"/>
</dbReference>
<dbReference type="PANTHER" id="PTHR30461:SF23">
    <property type="entry name" value="DNA RECOMBINASE-RELATED"/>
    <property type="match status" value="1"/>
</dbReference>
<evidence type="ECO:0000313" key="3">
    <source>
        <dbReference type="EMBL" id="TWB03642.1"/>
    </source>
</evidence>
<evidence type="ECO:0000256" key="1">
    <source>
        <dbReference type="SAM" id="MobiDB-lite"/>
    </source>
</evidence>
<accession>A0A560E2N3</accession>
<dbReference type="Gene3D" id="3.40.50.1390">
    <property type="entry name" value="Resolvase, N-terminal catalytic domain"/>
    <property type="match status" value="1"/>
</dbReference>
<dbReference type="GO" id="GO:0000150">
    <property type="term" value="F:DNA strand exchange activity"/>
    <property type="evidence" value="ECO:0007669"/>
    <property type="project" value="InterPro"/>
</dbReference>